<dbReference type="GO" id="GO:0009003">
    <property type="term" value="F:signal peptidase activity"/>
    <property type="evidence" value="ECO:0007669"/>
    <property type="project" value="UniProtKB-EC"/>
</dbReference>
<name>A0A5D4T9M9_9BACI</name>
<feature type="transmembrane region" description="Helical" evidence="6">
    <location>
        <begin position="12"/>
        <end position="31"/>
    </location>
</feature>
<dbReference type="AlphaFoldDB" id="A0A5D4T9M9"/>
<protein>
    <recommendedName>
        <fullName evidence="5">Signal peptidase I</fullName>
        <ecNumber evidence="5">3.4.21.89</ecNumber>
    </recommendedName>
</protein>
<evidence type="ECO:0000256" key="5">
    <source>
        <dbReference type="NCBIfam" id="TIGR02228"/>
    </source>
</evidence>
<feature type="transmembrane region" description="Helical" evidence="6">
    <location>
        <begin position="146"/>
        <end position="165"/>
    </location>
</feature>
<organism evidence="7 8">
    <name type="scientific">Sutcliffiella horikoshii</name>
    <dbReference type="NCBI Taxonomy" id="79883"/>
    <lineage>
        <taxon>Bacteria</taxon>
        <taxon>Bacillati</taxon>
        <taxon>Bacillota</taxon>
        <taxon>Bacilli</taxon>
        <taxon>Bacillales</taxon>
        <taxon>Bacillaceae</taxon>
        <taxon>Sutcliffiella</taxon>
    </lineage>
</organism>
<evidence type="ECO:0000256" key="4">
    <source>
        <dbReference type="ARBA" id="ARBA00023136"/>
    </source>
</evidence>
<accession>A0A5D4T9M9</accession>
<reference evidence="7 8" key="1">
    <citation type="submission" date="2019-08" db="EMBL/GenBank/DDBJ databases">
        <title>Bacillus genomes from the desert of Cuatro Cienegas, Coahuila.</title>
        <authorList>
            <person name="Olmedo-Alvarez G."/>
        </authorList>
    </citation>
    <scope>NUCLEOTIDE SEQUENCE [LARGE SCALE GENOMIC DNA]</scope>
    <source>
        <strain evidence="7 8">CH98b_3T</strain>
    </source>
</reference>
<dbReference type="PRINTS" id="PR00728">
    <property type="entry name" value="SIGNALPTASE"/>
</dbReference>
<dbReference type="CDD" id="cd06462">
    <property type="entry name" value="Peptidase_S24_S26"/>
    <property type="match status" value="1"/>
</dbReference>
<dbReference type="GO" id="GO:0004252">
    <property type="term" value="F:serine-type endopeptidase activity"/>
    <property type="evidence" value="ECO:0007669"/>
    <property type="project" value="UniProtKB-UniRule"/>
</dbReference>
<dbReference type="InterPro" id="IPR001733">
    <property type="entry name" value="Peptidase_S26B"/>
</dbReference>
<dbReference type="InterPro" id="IPR036286">
    <property type="entry name" value="LexA/Signal_pep-like_sf"/>
</dbReference>
<keyword evidence="4 6" id="KW-0472">Membrane</keyword>
<keyword evidence="3 6" id="KW-1133">Transmembrane helix</keyword>
<dbReference type="EC" id="3.4.21.89" evidence="5"/>
<dbReference type="SUPFAM" id="SSF51306">
    <property type="entry name" value="LexA/Signal peptidase"/>
    <property type="match status" value="1"/>
</dbReference>
<dbReference type="Gene3D" id="2.10.109.10">
    <property type="entry name" value="Umud Fragment, subunit A"/>
    <property type="match status" value="1"/>
</dbReference>
<evidence type="ECO:0000256" key="1">
    <source>
        <dbReference type="ARBA" id="ARBA00004370"/>
    </source>
</evidence>
<dbReference type="Proteomes" id="UP000324517">
    <property type="component" value="Unassembled WGS sequence"/>
</dbReference>
<comment type="caution">
    <text evidence="7">The sequence shown here is derived from an EMBL/GenBank/DDBJ whole genome shotgun (WGS) entry which is preliminary data.</text>
</comment>
<dbReference type="PANTHER" id="PTHR10806">
    <property type="entry name" value="SIGNAL PEPTIDASE COMPLEX CATALYTIC SUBUNIT SEC11"/>
    <property type="match status" value="1"/>
</dbReference>
<comment type="subcellular location">
    <subcellularLocation>
        <location evidence="1">Membrane</location>
    </subcellularLocation>
</comment>
<evidence type="ECO:0000256" key="6">
    <source>
        <dbReference type="SAM" id="Phobius"/>
    </source>
</evidence>
<evidence type="ECO:0000256" key="3">
    <source>
        <dbReference type="ARBA" id="ARBA00022989"/>
    </source>
</evidence>
<keyword evidence="7" id="KW-0378">Hydrolase</keyword>
<dbReference type="GO" id="GO:0016020">
    <property type="term" value="C:membrane"/>
    <property type="evidence" value="ECO:0007669"/>
    <property type="project" value="UniProtKB-SubCell"/>
</dbReference>
<proteinExistence type="predicted"/>
<dbReference type="PANTHER" id="PTHR10806:SF6">
    <property type="entry name" value="SIGNAL PEPTIDASE COMPLEX CATALYTIC SUBUNIT SEC11"/>
    <property type="match status" value="1"/>
</dbReference>
<sequence>MEKVATLVKKGLTITIILFIMVILFSIFASLNSNKPLSVLGIKPLTVLSNSMAPVFEAGDVIITREVDPGDLSKGDIISFYNEEQLLVTHRIMSIVEADGGRHFYTKGDNNNSADENVTTANEIVGKKIFLIPFLGYFSQFIKGPLGFLLFIALPLTGYVCIVAFEKIKPKRKKEIKQS</sequence>
<dbReference type="GO" id="GO:0006465">
    <property type="term" value="P:signal peptide processing"/>
    <property type="evidence" value="ECO:0007669"/>
    <property type="project" value="UniProtKB-UniRule"/>
</dbReference>
<evidence type="ECO:0000313" key="7">
    <source>
        <dbReference type="EMBL" id="TYS71611.1"/>
    </source>
</evidence>
<dbReference type="OrthoDB" id="1648066at2"/>
<keyword evidence="2 6" id="KW-0812">Transmembrane</keyword>
<gene>
    <name evidence="7" type="ORF">FZC75_13815</name>
</gene>
<evidence type="ECO:0000256" key="2">
    <source>
        <dbReference type="ARBA" id="ARBA00022692"/>
    </source>
</evidence>
<dbReference type="RefSeq" id="WP_148979715.1">
    <property type="nucleotide sequence ID" value="NZ_JBNIKZ010000005.1"/>
</dbReference>
<dbReference type="NCBIfam" id="TIGR02228">
    <property type="entry name" value="sigpep_I_arch"/>
    <property type="match status" value="1"/>
</dbReference>
<dbReference type="EMBL" id="VTET01000006">
    <property type="protein sequence ID" value="TYS71611.1"/>
    <property type="molecule type" value="Genomic_DNA"/>
</dbReference>
<evidence type="ECO:0000313" key="8">
    <source>
        <dbReference type="Proteomes" id="UP000324517"/>
    </source>
</evidence>